<organism evidence="1 2">
    <name type="scientific">Scytonema millei VB511283</name>
    <dbReference type="NCBI Taxonomy" id="1245923"/>
    <lineage>
        <taxon>Bacteria</taxon>
        <taxon>Bacillati</taxon>
        <taxon>Cyanobacteriota</taxon>
        <taxon>Cyanophyceae</taxon>
        <taxon>Nostocales</taxon>
        <taxon>Scytonemataceae</taxon>
        <taxon>Scytonema</taxon>
    </lineage>
</organism>
<evidence type="ECO:0000313" key="2">
    <source>
        <dbReference type="Proteomes" id="UP000031532"/>
    </source>
</evidence>
<gene>
    <name evidence="1" type="ORF">QH73_0010000</name>
</gene>
<protein>
    <submittedName>
        <fullName evidence="1">Uncharacterized protein</fullName>
    </submittedName>
</protein>
<dbReference type="Proteomes" id="UP000031532">
    <property type="component" value="Unassembled WGS sequence"/>
</dbReference>
<keyword evidence="2" id="KW-1185">Reference proteome</keyword>
<comment type="caution">
    <text evidence="1">The sequence shown here is derived from an EMBL/GenBank/DDBJ whole genome shotgun (WGS) entry which is preliminary data.</text>
</comment>
<evidence type="ECO:0000313" key="1">
    <source>
        <dbReference type="EMBL" id="NHC34987.1"/>
    </source>
</evidence>
<dbReference type="RefSeq" id="WP_165587656.1">
    <property type="nucleotide sequence ID" value="NZ_JTJC03000002.1"/>
</dbReference>
<dbReference type="AlphaFoldDB" id="A0A9X5E4F7"/>
<accession>A0A9X5E4F7</accession>
<proteinExistence type="predicted"/>
<sequence>MLKPSARSPIILQLNPPKFVGAGFVEALCAIANNFTVKPAQIGRGGFC</sequence>
<reference evidence="1 2" key="1">
    <citation type="journal article" date="2015" name="Genome Announc.">
        <title>Draft Genome Sequence of the Terrestrial Cyanobacterium Scytonema millei VB511283, Isolated from Eastern India.</title>
        <authorList>
            <person name="Sen D."/>
            <person name="Chandrababunaidu M.M."/>
            <person name="Singh D."/>
            <person name="Sanghi N."/>
            <person name="Ghorai A."/>
            <person name="Mishra G.P."/>
            <person name="Madduluri M."/>
            <person name="Adhikary S.P."/>
            <person name="Tripathy S."/>
        </authorList>
    </citation>
    <scope>NUCLEOTIDE SEQUENCE [LARGE SCALE GENOMIC DNA]</scope>
    <source>
        <strain evidence="1 2">VB511283</strain>
    </source>
</reference>
<name>A0A9X5E4F7_9CYAN</name>
<dbReference type="EMBL" id="JTJC03000002">
    <property type="protein sequence ID" value="NHC34987.1"/>
    <property type="molecule type" value="Genomic_DNA"/>
</dbReference>